<dbReference type="AlphaFoldDB" id="A0A0D0BYJ6"/>
<dbReference type="EMBL" id="KN827592">
    <property type="protein sequence ID" value="KIK76247.1"/>
    <property type="molecule type" value="Genomic_DNA"/>
</dbReference>
<keyword evidence="1" id="KW-1133">Transmembrane helix</keyword>
<evidence type="ECO:0000313" key="2">
    <source>
        <dbReference type="EMBL" id="KIK76247.1"/>
    </source>
</evidence>
<gene>
    <name evidence="2" type="ORF">PAXRUDRAFT_118015</name>
</gene>
<feature type="non-terminal residue" evidence="2">
    <location>
        <position position="156"/>
    </location>
</feature>
<dbReference type="STRING" id="930991.A0A0D0BYJ6"/>
<evidence type="ECO:0000256" key="1">
    <source>
        <dbReference type="SAM" id="Phobius"/>
    </source>
</evidence>
<proteinExistence type="predicted"/>
<accession>A0A0D0BYJ6</accession>
<feature type="transmembrane region" description="Helical" evidence="1">
    <location>
        <begin position="55"/>
        <end position="73"/>
    </location>
</feature>
<name>A0A0D0BYJ6_9AGAM</name>
<evidence type="ECO:0000313" key="3">
    <source>
        <dbReference type="Proteomes" id="UP000054538"/>
    </source>
</evidence>
<protein>
    <submittedName>
        <fullName evidence="2">Uncharacterized protein</fullName>
    </submittedName>
</protein>
<dbReference type="HOGENOM" id="CLU_114369_1_0_1"/>
<reference evidence="3" key="2">
    <citation type="submission" date="2015-01" db="EMBL/GenBank/DDBJ databases">
        <title>Evolutionary Origins and Diversification of the Mycorrhizal Mutualists.</title>
        <authorList>
            <consortium name="DOE Joint Genome Institute"/>
            <consortium name="Mycorrhizal Genomics Consortium"/>
            <person name="Kohler A."/>
            <person name="Kuo A."/>
            <person name="Nagy L.G."/>
            <person name="Floudas D."/>
            <person name="Copeland A."/>
            <person name="Barry K.W."/>
            <person name="Cichocki N."/>
            <person name="Veneault-Fourrey C."/>
            <person name="LaButti K."/>
            <person name="Lindquist E.A."/>
            <person name="Lipzen A."/>
            <person name="Lundell T."/>
            <person name="Morin E."/>
            <person name="Murat C."/>
            <person name="Riley R."/>
            <person name="Ohm R."/>
            <person name="Sun H."/>
            <person name="Tunlid A."/>
            <person name="Henrissat B."/>
            <person name="Grigoriev I.V."/>
            <person name="Hibbett D.S."/>
            <person name="Martin F."/>
        </authorList>
    </citation>
    <scope>NUCLEOTIDE SEQUENCE [LARGE SCALE GENOMIC DNA]</scope>
    <source>
        <strain evidence="3">Ve08.2h10</strain>
    </source>
</reference>
<reference evidence="2 3" key="1">
    <citation type="submission" date="2014-04" db="EMBL/GenBank/DDBJ databases">
        <authorList>
            <consortium name="DOE Joint Genome Institute"/>
            <person name="Kuo A."/>
            <person name="Kohler A."/>
            <person name="Jargeat P."/>
            <person name="Nagy L.G."/>
            <person name="Floudas D."/>
            <person name="Copeland A."/>
            <person name="Barry K.W."/>
            <person name="Cichocki N."/>
            <person name="Veneault-Fourrey C."/>
            <person name="LaButti K."/>
            <person name="Lindquist E.A."/>
            <person name="Lipzen A."/>
            <person name="Lundell T."/>
            <person name="Morin E."/>
            <person name="Murat C."/>
            <person name="Sun H."/>
            <person name="Tunlid A."/>
            <person name="Henrissat B."/>
            <person name="Grigoriev I.V."/>
            <person name="Hibbett D.S."/>
            <person name="Martin F."/>
            <person name="Nordberg H.P."/>
            <person name="Cantor M.N."/>
            <person name="Hua S.X."/>
        </authorList>
    </citation>
    <scope>NUCLEOTIDE SEQUENCE [LARGE SCALE GENOMIC DNA]</scope>
    <source>
        <strain evidence="2 3">Ve08.2h10</strain>
    </source>
</reference>
<dbReference type="OrthoDB" id="3231188at2759"/>
<keyword evidence="1" id="KW-0472">Membrane</keyword>
<keyword evidence="1" id="KW-0812">Transmembrane</keyword>
<organism evidence="2 3">
    <name type="scientific">Paxillus rubicundulus Ve08.2h10</name>
    <dbReference type="NCBI Taxonomy" id="930991"/>
    <lineage>
        <taxon>Eukaryota</taxon>
        <taxon>Fungi</taxon>
        <taxon>Dikarya</taxon>
        <taxon>Basidiomycota</taxon>
        <taxon>Agaricomycotina</taxon>
        <taxon>Agaricomycetes</taxon>
        <taxon>Agaricomycetidae</taxon>
        <taxon>Boletales</taxon>
        <taxon>Paxilineae</taxon>
        <taxon>Paxillaceae</taxon>
        <taxon>Paxillus</taxon>
    </lineage>
</organism>
<feature type="non-terminal residue" evidence="2">
    <location>
        <position position="1"/>
    </location>
</feature>
<dbReference type="InParanoid" id="A0A0D0BYJ6"/>
<keyword evidence="3" id="KW-1185">Reference proteome</keyword>
<dbReference type="Proteomes" id="UP000054538">
    <property type="component" value="Unassembled WGS sequence"/>
</dbReference>
<sequence>GSKKLFGNWQVLAKILKAALFSPKSIQVTCKSGHILTQQKTYAQIWGVTPITPGAVTWAITVVMHLTQLLFFLSPNISFLRDGVGVTSKISYKECFGQYKRLLIQQWNTPWVQAIATSMNQYLFGTQFGLGEPSPSSASILPELDVALAQLNLEVD</sequence>